<dbReference type="PANTHER" id="PTHR24049">
    <property type="entry name" value="CRUMBS FAMILY MEMBER"/>
    <property type="match status" value="1"/>
</dbReference>
<dbReference type="InterPro" id="IPR000152">
    <property type="entry name" value="EGF-type_Asp/Asn_hydroxyl_site"/>
</dbReference>
<dbReference type="PROSITE" id="PS00010">
    <property type="entry name" value="ASX_HYDROXYL"/>
    <property type="match status" value="1"/>
</dbReference>
<dbReference type="Pfam" id="PF02140">
    <property type="entry name" value="SUEL_Lectin"/>
    <property type="match status" value="1"/>
</dbReference>
<dbReference type="OrthoDB" id="6040416at2759"/>
<dbReference type="SUPFAM" id="SSF57196">
    <property type="entry name" value="EGF/Laminin"/>
    <property type="match status" value="1"/>
</dbReference>
<dbReference type="InterPro" id="IPR000922">
    <property type="entry name" value="Lectin_gal-bd_dom"/>
</dbReference>
<dbReference type="Proteomes" id="UP000596742">
    <property type="component" value="Unassembled WGS sequence"/>
</dbReference>
<dbReference type="GO" id="GO:0005509">
    <property type="term" value="F:calcium ion binding"/>
    <property type="evidence" value="ECO:0007669"/>
    <property type="project" value="InterPro"/>
</dbReference>
<dbReference type="PROSITE" id="PS00022">
    <property type="entry name" value="EGF_1"/>
    <property type="match status" value="1"/>
</dbReference>
<dbReference type="FunFam" id="2.10.25.10:FF:000123">
    <property type="entry name" value="Crumbs homolog 1 (Drosophila)"/>
    <property type="match status" value="1"/>
</dbReference>
<feature type="disulfide bond" evidence="6">
    <location>
        <begin position="36"/>
        <end position="45"/>
    </location>
</feature>
<comment type="caution">
    <text evidence="8">The sequence shown here is derived from an EMBL/GenBank/DDBJ whole genome shotgun (WGS) entry which is preliminary data.</text>
</comment>
<dbReference type="Pfam" id="PF00008">
    <property type="entry name" value="EGF"/>
    <property type="match status" value="1"/>
</dbReference>
<dbReference type="InterPro" id="IPR051022">
    <property type="entry name" value="Notch_Cell-Fate_Det"/>
</dbReference>
<proteinExistence type="predicted"/>
<evidence type="ECO:0000313" key="9">
    <source>
        <dbReference type="Proteomes" id="UP000596742"/>
    </source>
</evidence>
<dbReference type="InterPro" id="IPR018097">
    <property type="entry name" value="EGF_Ca-bd_CS"/>
</dbReference>
<keyword evidence="4 6" id="KW-1015">Disulfide bond</keyword>
<keyword evidence="2" id="KW-0732">Signal</keyword>
<dbReference type="EMBL" id="UYJE01001031">
    <property type="protein sequence ID" value="VDH98629.1"/>
    <property type="molecule type" value="Genomic_DNA"/>
</dbReference>
<dbReference type="Gene3D" id="2.10.25.10">
    <property type="entry name" value="Laminin"/>
    <property type="match status" value="1"/>
</dbReference>
<dbReference type="PRINTS" id="PR00010">
    <property type="entry name" value="EGFBLOOD"/>
</dbReference>
<evidence type="ECO:0000259" key="7">
    <source>
        <dbReference type="PROSITE" id="PS50026"/>
    </source>
</evidence>
<evidence type="ECO:0000313" key="8">
    <source>
        <dbReference type="EMBL" id="VDH98629.1"/>
    </source>
</evidence>
<dbReference type="InterPro" id="IPR000742">
    <property type="entry name" value="EGF"/>
</dbReference>
<keyword evidence="9" id="KW-1185">Reference proteome</keyword>
<dbReference type="PROSITE" id="PS50026">
    <property type="entry name" value="EGF_3"/>
    <property type="match status" value="1"/>
</dbReference>
<evidence type="ECO:0000256" key="1">
    <source>
        <dbReference type="ARBA" id="ARBA00022536"/>
    </source>
</evidence>
<dbReference type="InterPro" id="IPR001881">
    <property type="entry name" value="EGF-like_Ca-bd_dom"/>
</dbReference>
<dbReference type="CDD" id="cd22823">
    <property type="entry name" value="Gal_Rha_Lectin"/>
    <property type="match status" value="1"/>
</dbReference>
<name>A0A8B6C2H6_MYTGA</name>
<dbReference type="SMART" id="SM00179">
    <property type="entry name" value="EGF_CA"/>
    <property type="match status" value="1"/>
</dbReference>
<organism evidence="8 9">
    <name type="scientific">Mytilus galloprovincialis</name>
    <name type="common">Mediterranean mussel</name>
    <dbReference type="NCBI Taxonomy" id="29158"/>
    <lineage>
        <taxon>Eukaryota</taxon>
        <taxon>Metazoa</taxon>
        <taxon>Spiralia</taxon>
        <taxon>Lophotrochozoa</taxon>
        <taxon>Mollusca</taxon>
        <taxon>Bivalvia</taxon>
        <taxon>Autobranchia</taxon>
        <taxon>Pteriomorphia</taxon>
        <taxon>Mytilida</taxon>
        <taxon>Mytiloidea</taxon>
        <taxon>Mytilidae</taxon>
        <taxon>Mytilinae</taxon>
        <taxon>Mytilus</taxon>
    </lineage>
</organism>
<keyword evidence="5" id="KW-0325">Glycoprotein</keyword>
<feature type="domain" description="EGF-like" evidence="7">
    <location>
        <begin position="10"/>
        <end position="46"/>
    </location>
</feature>
<sequence length="170" mass="18300">GFTGVRCQKDIDDCEVTPCLNGGTCIDGINSYSCRCSADFTGVRCEKGIPGVGHGILNNDVNAIKDLRKTFDKGGKKITLCQGSKKTFGCPNSTHILITDAKYGRSITHTCPDTPRKSSSCETDITKEMANISNNQQTCNGEVFQQQWSAAANNACPGTIPYVTLTYVCK</sequence>
<evidence type="ECO:0000256" key="6">
    <source>
        <dbReference type="PROSITE-ProRule" id="PRU00076"/>
    </source>
</evidence>
<accession>A0A8B6C2H6</accession>
<dbReference type="Gene3D" id="2.60.120.740">
    <property type="match status" value="1"/>
</dbReference>
<comment type="caution">
    <text evidence="6">Lacks conserved residue(s) required for the propagation of feature annotation.</text>
</comment>
<evidence type="ECO:0000256" key="5">
    <source>
        <dbReference type="ARBA" id="ARBA00023180"/>
    </source>
</evidence>
<protein>
    <recommendedName>
        <fullName evidence="7">EGF-like domain-containing protein</fullName>
    </recommendedName>
</protein>
<evidence type="ECO:0000256" key="4">
    <source>
        <dbReference type="ARBA" id="ARBA00023157"/>
    </source>
</evidence>
<dbReference type="InterPro" id="IPR043159">
    <property type="entry name" value="Lectin_gal-bd_sf"/>
</dbReference>
<evidence type="ECO:0000256" key="2">
    <source>
        <dbReference type="ARBA" id="ARBA00022729"/>
    </source>
</evidence>
<dbReference type="AlphaFoldDB" id="A0A8B6C2H6"/>
<dbReference type="GO" id="GO:0030246">
    <property type="term" value="F:carbohydrate binding"/>
    <property type="evidence" value="ECO:0007669"/>
    <property type="project" value="InterPro"/>
</dbReference>
<evidence type="ECO:0000256" key="3">
    <source>
        <dbReference type="ARBA" id="ARBA00022737"/>
    </source>
</evidence>
<feature type="non-terminal residue" evidence="8">
    <location>
        <position position="170"/>
    </location>
</feature>
<dbReference type="PROSITE" id="PS01187">
    <property type="entry name" value="EGF_CA"/>
    <property type="match status" value="1"/>
</dbReference>
<keyword evidence="3" id="KW-0677">Repeat</keyword>
<dbReference type="SMART" id="SM00181">
    <property type="entry name" value="EGF"/>
    <property type="match status" value="1"/>
</dbReference>
<dbReference type="CDD" id="cd00054">
    <property type="entry name" value="EGF_CA"/>
    <property type="match status" value="1"/>
</dbReference>
<reference evidence="8" key="1">
    <citation type="submission" date="2018-11" db="EMBL/GenBank/DDBJ databases">
        <authorList>
            <person name="Alioto T."/>
            <person name="Alioto T."/>
        </authorList>
    </citation>
    <scope>NUCLEOTIDE SEQUENCE</scope>
</reference>
<gene>
    <name evidence="8" type="ORF">MGAL_10B013812</name>
</gene>
<keyword evidence="1 6" id="KW-0245">EGF-like domain</keyword>